<keyword evidence="2" id="KW-0067">ATP-binding</keyword>
<evidence type="ECO:0000313" key="5">
    <source>
        <dbReference type="RefSeq" id="XP_023930045.1"/>
    </source>
</evidence>
<keyword evidence="1" id="KW-0547">Nucleotide-binding</keyword>
<organism evidence="4 5">
    <name type="scientific">Lingula anatina</name>
    <name type="common">Brachiopod</name>
    <name type="synonym">Lingula unguis</name>
    <dbReference type="NCBI Taxonomy" id="7574"/>
    <lineage>
        <taxon>Eukaryota</taxon>
        <taxon>Metazoa</taxon>
        <taxon>Spiralia</taxon>
        <taxon>Lophotrochozoa</taxon>
        <taxon>Brachiopoda</taxon>
        <taxon>Linguliformea</taxon>
        <taxon>Lingulata</taxon>
        <taxon>Lingulida</taxon>
        <taxon>Linguloidea</taxon>
        <taxon>Lingulidae</taxon>
        <taxon>Lingula</taxon>
    </lineage>
</organism>
<dbReference type="PANTHER" id="PTHR46312">
    <property type="entry name" value="NACHT DOMAIN-CONTAINING PROTEIN"/>
    <property type="match status" value="1"/>
</dbReference>
<evidence type="ECO:0000259" key="3">
    <source>
        <dbReference type="PROSITE" id="PS50837"/>
    </source>
</evidence>
<sequence>MQYYAKLGCLLIDHGTEGIRNYFHNHILRGQTPRQFFTTNKTHIDNLHHGRHGCKRLINKRQYDLIFPANNQPPDLKGFDITLIFLLIRQFQVRIYFLENILRGQSFSDYMNLKSVQSILPPPLLCNLIPKGGALPQFDSTSSHDLYKLIQNLHPITTHVYPPNAPVWDDPAKASGAPQDMQDIVLFKFERNSLAHRKSTDISLSEFEQKWTTISSAVIRLGVMTPSEIQELKHKPIEPEREMSYQVCILHGYLEEMEMLRFMQNMDVKLDHVYAMLSELYKRREMLSYHHVQQTLTVQETNLRVETHYHPVHTEERPERKTEQGILSEKQLTLLQNHLAARYNREMSCVPRIPWDETDTMNIDDVFVDLSLIQEQKEGGGTKKVELKSYHDIFRPDIRKKRIIIRGKAGSGKSTVAAKMAVDWARFKFQSSNRSSTEECLYNRTKRPQTEGNHLHYLENMSLLFLIRLRFLDKDQTLLDSIKDQLIDPSLEITDEAMLKYMHSNAERILIILDGYDEYNMDSANPQNDISKLIKGETFANVTVIITSRPWKAHELSKHRPSDTHVEINDMSPDEIDKFIQNHFKGRDPGYHEYVVCYVLGILADYNEASCRDYRCADPSTTFLYGSPMDSLVDLRLCINALELFLSVKPPFPSLESLLIMNCHSVWLRFLDKDQTLLDSIKDQLIDPSLEITDEALLNYMHSNAERILIILDGYDEYNIDSANPQNNISKLIKGETLANVTRLLILARDKEESCDSLSAHPNSTFLSGSPMDCLVDLGLDGDVLGLFFTLKHPFPSLKVLGICSCSPLGKLVDLFQLLSTKSMVNLLLLDLSNTVMTECETCQRLGDEVKSERARGYKRDPLIVTLPPYHINAFFAILKRFEFDIPELSGEHTILIDTLCDLASQLKHLPNLEKLGLFETKITPVGLKSLTDNLHHVPRLQVLNLSYNFAHMGLISNIDIPAVIRDLFRKLQPMNMTCLDISGCNIGLLGDMGPAMEALSDNLKQWKELCSLNISNNSIGDAIAHVIDSLNRTNLPRLENELISSNNMLSEAVLNNYAGKLNAMPGLTNFFFFNPYGSFPEVFWK</sequence>
<dbReference type="Gene3D" id="3.40.50.300">
    <property type="entry name" value="P-loop containing nucleotide triphosphate hydrolases"/>
    <property type="match status" value="2"/>
</dbReference>
<protein>
    <submittedName>
        <fullName evidence="5">Uncharacterized protein LOC106162461</fullName>
    </submittedName>
</protein>
<dbReference type="KEGG" id="lak:106162461"/>
<dbReference type="RefSeq" id="XP_023930045.1">
    <property type="nucleotide sequence ID" value="XM_024074277.1"/>
</dbReference>
<evidence type="ECO:0000256" key="1">
    <source>
        <dbReference type="ARBA" id="ARBA00022741"/>
    </source>
</evidence>
<dbReference type="InterPro" id="IPR027417">
    <property type="entry name" value="P-loop_NTPase"/>
</dbReference>
<keyword evidence="4" id="KW-1185">Reference proteome</keyword>
<dbReference type="GO" id="GO:0005524">
    <property type="term" value="F:ATP binding"/>
    <property type="evidence" value="ECO:0007669"/>
    <property type="project" value="UniProtKB-KW"/>
</dbReference>
<dbReference type="InterPro" id="IPR041249">
    <property type="entry name" value="HEPN_DZIP3"/>
</dbReference>
<dbReference type="InParanoid" id="A0A2R2MIJ3"/>
<dbReference type="Pfam" id="PF18738">
    <property type="entry name" value="HEPN_DZIP3"/>
    <property type="match status" value="2"/>
</dbReference>
<dbReference type="GeneID" id="106162461"/>
<dbReference type="AlphaFoldDB" id="A0A2R2MIJ3"/>
<reference evidence="5" key="1">
    <citation type="submission" date="2025-08" db="UniProtKB">
        <authorList>
            <consortium name="RefSeq"/>
        </authorList>
    </citation>
    <scope>IDENTIFICATION</scope>
    <source>
        <tissue evidence="5">Gonads</tissue>
    </source>
</reference>
<dbReference type="Pfam" id="PF05729">
    <property type="entry name" value="NACHT"/>
    <property type="match status" value="1"/>
</dbReference>
<name>A0A2R2MIJ3_LINAN</name>
<dbReference type="OrthoDB" id="120976at2759"/>
<dbReference type="PANTHER" id="PTHR46312:SF2">
    <property type="entry name" value="NUCLEOTIDE-BINDING OLIGOMERIZATION DOMAIN-CONTAINING PROTEIN 2-LIKE"/>
    <property type="match status" value="1"/>
</dbReference>
<feature type="domain" description="NACHT" evidence="3">
    <location>
        <begin position="401"/>
        <end position="550"/>
    </location>
</feature>
<proteinExistence type="predicted"/>
<evidence type="ECO:0000313" key="4">
    <source>
        <dbReference type="Proteomes" id="UP000085678"/>
    </source>
</evidence>
<evidence type="ECO:0000256" key="2">
    <source>
        <dbReference type="ARBA" id="ARBA00022840"/>
    </source>
</evidence>
<gene>
    <name evidence="5" type="primary">LOC106162461</name>
</gene>
<accession>A0A2R2MIJ3</accession>
<dbReference type="InterPro" id="IPR007111">
    <property type="entry name" value="NACHT_NTPase"/>
</dbReference>
<dbReference type="InterPro" id="IPR032675">
    <property type="entry name" value="LRR_dom_sf"/>
</dbReference>
<dbReference type="Gene3D" id="3.80.10.10">
    <property type="entry name" value="Ribonuclease Inhibitor"/>
    <property type="match status" value="1"/>
</dbReference>
<dbReference type="Proteomes" id="UP000085678">
    <property type="component" value="Unplaced"/>
</dbReference>
<dbReference type="PROSITE" id="PS50837">
    <property type="entry name" value="NACHT"/>
    <property type="match status" value="1"/>
</dbReference>
<dbReference type="SUPFAM" id="SSF52047">
    <property type="entry name" value="RNI-like"/>
    <property type="match status" value="1"/>
</dbReference>
<dbReference type="SUPFAM" id="SSF52540">
    <property type="entry name" value="P-loop containing nucleoside triphosphate hydrolases"/>
    <property type="match status" value="1"/>
</dbReference>
<dbReference type="InterPro" id="IPR003593">
    <property type="entry name" value="AAA+_ATPase"/>
</dbReference>
<dbReference type="SMART" id="SM00382">
    <property type="entry name" value="AAA"/>
    <property type="match status" value="1"/>
</dbReference>